<keyword evidence="3" id="KW-0507">mRNA processing</keyword>
<dbReference type="RefSeq" id="XP_014667642.1">
    <property type="nucleotide sequence ID" value="XM_014812156.1"/>
</dbReference>
<comment type="subcellular location">
    <subcellularLocation>
        <location evidence="1">Nucleus</location>
    </subcellularLocation>
</comment>
<dbReference type="InterPro" id="IPR051376">
    <property type="entry name" value="CWC25_splicing_factor"/>
</dbReference>
<feature type="compositionally biased region" description="Basic and acidic residues" evidence="8">
    <location>
        <begin position="154"/>
        <end position="175"/>
    </location>
</feature>
<reference evidence="10" key="1">
    <citation type="submission" date="2025-08" db="UniProtKB">
        <authorList>
            <consortium name="RefSeq"/>
        </authorList>
    </citation>
    <scope>IDENTIFICATION</scope>
</reference>
<evidence type="ECO:0000256" key="7">
    <source>
        <dbReference type="ARBA" id="ARBA00023242"/>
    </source>
</evidence>
<keyword evidence="6" id="KW-0508">mRNA splicing</keyword>
<protein>
    <submittedName>
        <fullName evidence="10">Pre-mRNA-splicing factor CWC25 homolog isoform X1</fullName>
    </submittedName>
</protein>
<feature type="compositionally biased region" description="Basic residues" evidence="8">
    <location>
        <begin position="319"/>
        <end position="335"/>
    </location>
</feature>
<sequence>MKMQENLGWMYNKPTVERDEYLMGRKVDRAFEQLEGQHQEESILDKPGAKFGHNHGSSTIDSESKIREDPLLAIRMKEEEKKREIFNNPVKMKQLQKMAEERQKSKKNKKGKKHKKHGLSDEEDIDAKLITLLKMKKKLKASLAISSGSDSDNQESRHKTRTDPQLDTERRYKDHSSKRRHRHDSSSESDSSSEHPRKERSAAIVRHRQKRSERRERRDCGSKSEHSHRSVSRERLLEHQTSCKDPTKEDENTKMRHTLVDKHGQKHLLLEDGIREREEYSIRNSKKRQHSHAKDADKRHRHSSDDEVKRKDCSSEEKKKRRHKSSKKEARRKRHSSEGDDRKSQYKEEYPATVNHPTNTEEEVDSSRKIQDMYREQEEEGGDKRVAYGLIVRNAKDKDGSTSKSNSPRLRAKSKTPPKIEEKYIKPKPKRKLTEKELEEKMLEMMDNAKWREEQRRRKVDEYSKDESKEEADHGKHGAKFIAPMVAQAAGKGSVEDRIKRNIYKVQRSSAAHHQHFLKK</sequence>
<feature type="compositionally biased region" description="Basic and acidic residues" evidence="8">
    <location>
        <begin position="336"/>
        <end position="350"/>
    </location>
</feature>
<feature type="region of interest" description="Disordered" evidence="8">
    <location>
        <begin position="449"/>
        <end position="479"/>
    </location>
</feature>
<dbReference type="PANTHER" id="PTHR16196">
    <property type="entry name" value="CELL CYCLE CONTROL PROTEIN CWF25"/>
    <property type="match status" value="1"/>
</dbReference>
<feature type="compositionally biased region" description="Basic residues" evidence="8">
    <location>
        <begin position="104"/>
        <end position="117"/>
    </location>
</feature>
<feature type="compositionally biased region" description="Basic and acidic residues" evidence="8">
    <location>
        <begin position="292"/>
        <end position="318"/>
    </location>
</feature>
<gene>
    <name evidence="10" type="primary">LOC106809171</name>
</gene>
<feature type="compositionally biased region" description="Basic and acidic residues" evidence="8">
    <location>
        <begin position="365"/>
        <end position="386"/>
    </location>
</feature>
<dbReference type="PANTHER" id="PTHR16196:SF0">
    <property type="entry name" value="PRE-MRNA-SPLICING FACTOR CWC25 HOMOLOG"/>
    <property type="match status" value="1"/>
</dbReference>
<feature type="region of interest" description="Disordered" evidence="8">
    <location>
        <begin position="79"/>
        <end position="125"/>
    </location>
</feature>
<evidence type="ECO:0000256" key="1">
    <source>
        <dbReference type="ARBA" id="ARBA00004123"/>
    </source>
</evidence>
<evidence type="ECO:0000313" key="9">
    <source>
        <dbReference type="Proteomes" id="UP000695022"/>
    </source>
</evidence>
<dbReference type="InterPro" id="IPR022209">
    <property type="entry name" value="CWC25"/>
</dbReference>
<organism evidence="9 10">
    <name type="scientific">Priapulus caudatus</name>
    <name type="common">Priapulid worm</name>
    <dbReference type="NCBI Taxonomy" id="37621"/>
    <lineage>
        <taxon>Eukaryota</taxon>
        <taxon>Metazoa</taxon>
        <taxon>Ecdysozoa</taxon>
        <taxon>Scalidophora</taxon>
        <taxon>Priapulida</taxon>
        <taxon>Priapulimorpha</taxon>
        <taxon>Priapulimorphida</taxon>
        <taxon>Priapulidae</taxon>
        <taxon>Priapulus</taxon>
    </lineage>
</organism>
<feature type="compositionally biased region" description="Basic and acidic residues" evidence="8">
    <location>
        <begin position="213"/>
        <end position="281"/>
    </location>
</feature>
<dbReference type="Proteomes" id="UP000695022">
    <property type="component" value="Unplaced"/>
</dbReference>
<dbReference type="GeneID" id="106809171"/>
<dbReference type="Pfam" id="PF12542">
    <property type="entry name" value="CWC25"/>
    <property type="match status" value="1"/>
</dbReference>
<name>A0ABM1E621_PRICU</name>
<evidence type="ECO:0000256" key="5">
    <source>
        <dbReference type="ARBA" id="ARBA00023054"/>
    </source>
</evidence>
<evidence type="ECO:0000256" key="8">
    <source>
        <dbReference type="SAM" id="MobiDB-lite"/>
    </source>
</evidence>
<evidence type="ECO:0000256" key="2">
    <source>
        <dbReference type="ARBA" id="ARBA00006695"/>
    </source>
</evidence>
<accession>A0ABM1E621</accession>
<comment type="similarity">
    <text evidence="2">Belongs to the CWC25 family.</text>
</comment>
<feature type="region of interest" description="Disordered" evidence="8">
    <location>
        <begin position="141"/>
        <end position="433"/>
    </location>
</feature>
<feature type="compositionally biased region" description="Basic and acidic residues" evidence="8">
    <location>
        <begin position="449"/>
        <end position="476"/>
    </location>
</feature>
<feature type="region of interest" description="Disordered" evidence="8">
    <location>
        <begin position="36"/>
        <end position="66"/>
    </location>
</feature>
<evidence type="ECO:0000256" key="4">
    <source>
        <dbReference type="ARBA" id="ARBA00022728"/>
    </source>
</evidence>
<evidence type="ECO:0000313" key="10">
    <source>
        <dbReference type="RefSeq" id="XP_014667642.1"/>
    </source>
</evidence>
<proteinExistence type="inferred from homology"/>
<keyword evidence="9" id="KW-1185">Reference proteome</keyword>
<feature type="compositionally biased region" description="Basic and acidic residues" evidence="8">
    <location>
        <begin position="36"/>
        <end position="48"/>
    </location>
</feature>
<feature type="compositionally biased region" description="Basic and acidic residues" evidence="8">
    <location>
        <begin position="192"/>
        <end position="201"/>
    </location>
</feature>
<evidence type="ECO:0000256" key="3">
    <source>
        <dbReference type="ARBA" id="ARBA00022664"/>
    </source>
</evidence>
<keyword evidence="5" id="KW-0175">Coiled coil</keyword>
<keyword evidence="4" id="KW-0747">Spliceosome</keyword>
<keyword evidence="7" id="KW-0539">Nucleus</keyword>
<evidence type="ECO:0000256" key="6">
    <source>
        <dbReference type="ARBA" id="ARBA00023187"/>
    </source>
</evidence>